<feature type="compositionally biased region" description="Acidic residues" evidence="1">
    <location>
        <begin position="41"/>
        <end position="53"/>
    </location>
</feature>
<name>A0A4U0XM51_9PEZI</name>
<dbReference type="OrthoDB" id="760868at2759"/>
<protein>
    <recommendedName>
        <fullName evidence="4">Importin N-terminal domain-containing protein</fullName>
    </recommendedName>
</protein>
<accession>A0A4U0XM51</accession>
<proteinExistence type="predicted"/>
<dbReference type="STRING" id="331657.A0A4U0XM51"/>
<feature type="region of interest" description="Disordered" evidence="1">
    <location>
        <begin position="1"/>
        <end position="57"/>
    </location>
</feature>
<reference evidence="2 3" key="1">
    <citation type="submission" date="2017-03" db="EMBL/GenBank/DDBJ databases">
        <title>Genomes of endolithic fungi from Antarctica.</title>
        <authorList>
            <person name="Coleine C."/>
            <person name="Masonjones S."/>
            <person name="Stajich J.E."/>
        </authorList>
    </citation>
    <scope>NUCLEOTIDE SEQUENCE [LARGE SCALE GENOMIC DNA]</scope>
    <source>
        <strain evidence="2 3">CCFEE 5187</strain>
    </source>
</reference>
<dbReference type="Proteomes" id="UP000308768">
    <property type="component" value="Unassembled WGS sequence"/>
</dbReference>
<dbReference type="EMBL" id="NAJN01000236">
    <property type="protein sequence ID" value="TKA76473.1"/>
    <property type="molecule type" value="Genomic_DNA"/>
</dbReference>
<dbReference type="AlphaFoldDB" id="A0A4U0XM51"/>
<evidence type="ECO:0000256" key="1">
    <source>
        <dbReference type="SAM" id="MobiDB-lite"/>
    </source>
</evidence>
<gene>
    <name evidence="2" type="ORF">B0A49_02237</name>
</gene>
<feature type="non-terminal residue" evidence="2">
    <location>
        <position position="1"/>
    </location>
</feature>
<sequence>EDDFGLSGDYEDDEEEEWEGEVDWTQEVDEVEDAQKFTALGDDDDDELEEESLLETPLDKVEPYGLFRDALLQLQQEQPQLYESLAKNLNAEEQQTVQAAVHQADVLEQQAAHALMLDATPQANGNQH</sequence>
<keyword evidence="3" id="KW-1185">Reference proteome</keyword>
<comment type="caution">
    <text evidence="2">The sequence shown here is derived from an EMBL/GenBank/DDBJ whole genome shotgun (WGS) entry which is preliminary data.</text>
</comment>
<evidence type="ECO:0000313" key="2">
    <source>
        <dbReference type="EMBL" id="TKA76473.1"/>
    </source>
</evidence>
<organism evidence="2 3">
    <name type="scientific">Cryomyces minteri</name>
    <dbReference type="NCBI Taxonomy" id="331657"/>
    <lineage>
        <taxon>Eukaryota</taxon>
        <taxon>Fungi</taxon>
        <taxon>Dikarya</taxon>
        <taxon>Ascomycota</taxon>
        <taxon>Pezizomycotina</taxon>
        <taxon>Dothideomycetes</taxon>
        <taxon>Dothideomycetes incertae sedis</taxon>
        <taxon>Cryomyces</taxon>
    </lineage>
</organism>
<evidence type="ECO:0008006" key="4">
    <source>
        <dbReference type="Google" id="ProtNLM"/>
    </source>
</evidence>
<feature type="compositionally biased region" description="Acidic residues" evidence="1">
    <location>
        <begin position="1"/>
        <end position="32"/>
    </location>
</feature>
<evidence type="ECO:0000313" key="3">
    <source>
        <dbReference type="Proteomes" id="UP000308768"/>
    </source>
</evidence>